<dbReference type="PATRIC" id="fig|200450.3.peg.2054"/>
<feature type="transmembrane region" description="Helical" evidence="2">
    <location>
        <begin position="295"/>
        <end position="316"/>
    </location>
</feature>
<dbReference type="InterPro" id="IPR050222">
    <property type="entry name" value="MATE_MdtK"/>
</dbReference>
<feature type="transmembrane region" description="Helical" evidence="2">
    <location>
        <begin position="83"/>
        <end position="103"/>
    </location>
</feature>
<feature type="transmembrane region" description="Helical" evidence="2">
    <location>
        <begin position="12"/>
        <end position="29"/>
    </location>
</feature>
<dbReference type="KEGG" id="ptv:AA957_09885"/>
<dbReference type="OrthoDB" id="9780160at2"/>
<dbReference type="PANTHER" id="PTHR43298:SF2">
    <property type="entry name" value="FMN_FAD EXPORTER YEEO-RELATED"/>
    <property type="match status" value="1"/>
</dbReference>
<accession>A0A0H5A685</accession>
<dbReference type="AlphaFoldDB" id="A0A0H5A685"/>
<dbReference type="Proteomes" id="UP000036608">
    <property type="component" value="Chromosome"/>
</dbReference>
<keyword evidence="1" id="KW-0813">Transport</keyword>
<dbReference type="GO" id="GO:0042910">
    <property type="term" value="F:xenobiotic transmembrane transporter activity"/>
    <property type="evidence" value="ECO:0007669"/>
    <property type="project" value="InterPro"/>
</dbReference>
<feature type="transmembrane region" description="Helical" evidence="2">
    <location>
        <begin position="41"/>
        <end position="62"/>
    </location>
</feature>
<feature type="transmembrane region" description="Helical" evidence="2">
    <location>
        <begin position="225"/>
        <end position="246"/>
    </location>
</feature>
<reference evidence="3 4" key="1">
    <citation type="journal article" date="2015" name="Genome Announc.">
        <title>Complete Genome Sequence of the Rhizobacterium Pseudomonas trivialis Strain IHBB745 with Multiple Plant Growth-Promoting Activities and Tolerance to Desiccation and Alkalinity.</title>
        <authorList>
            <person name="Gulati A."/>
            <person name="Swarnkar M.K."/>
            <person name="Vyas P."/>
            <person name="Rahi P."/>
            <person name="Thakur R."/>
            <person name="Thakur N."/>
            <person name="Singh A.K."/>
        </authorList>
    </citation>
    <scope>NUCLEOTIDE SEQUENCE [LARGE SCALE GENOMIC DNA]</scope>
    <source>
        <strain evidence="4">745</strain>
    </source>
</reference>
<feature type="transmembrane region" description="Helical" evidence="2">
    <location>
        <begin position="258"/>
        <end position="283"/>
    </location>
</feature>
<reference evidence="4" key="2">
    <citation type="submission" date="2015-05" db="EMBL/GenBank/DDBJ databases">
        <authorList>
            <person name="Swarnkar M.K."/>
            <person name="Vyas P."/>
            <person name="Rahi P."/>
            <person name="Thakur R."/>
            <person name="Thakur N."/>
            <person name="Singh A.K."/>
            <person name="Gulati A."/>
        </authorList>
    </citation>
    <scope>NUCLEOTIDE SEQUENCE [LARGE SCALE GENOMIC DNA]</scope>
    <source>
        <strain evidence="4">745</strain>
    </source>
</reference>
<dbReference type="PANTHER" id="PTHR43298">
    <property type="entry name" value="MULTIDRUG RESISTANCE PROTEIN NORM-RELATED"/>
    <property type="match status" value="1"/>
</dbReference>
<sequence>MDILKLSIPLVFSRLGDMVASLLYFFLIGNYFSDFLSQASLAWSVLSFITVIGIGFFSFLLVRIAAASNLTATDIKMDIIISLRSSLGLGLLMVSAVFLYSIYGSAGSFHGADLLILLSLSIPAIYLQIVIFNFFNALKETKCEVFCTWGYNACVSIVVVFFISVDKSEGAVLFVAIYVVLRWVFAFGSLIFFRYKMRCYIPGFDFFQKVPTLSYASYFCKGTPLALCFGGESFLFLILSMISMRLGESSISSYQSTLHFLSVIYMLSIGVGNATGIVIARYYKEGRCLVVKGKYCYGLFLGWVVLFPVLLFCFFFNEYISDVYSSDAEIRRSIEVNILISLPFLMFEYFYIVTRMTLRSMGDVWVPTGLTIFSLNVLGIFFTFALFEFYEYNVQAIFIALALCSFVLMVLLFQRFKRKLNEMALSN</sequence>
<feature type="transmembrane region" description="Helical" evidence="2">
    <location>
        <begin position="392"/>
        <end position="413"/>
    </location>
</feature>
<keyword evidence="2" id="KW-0812">Transmembrane</keyword>
<keyword evidence="2" id="KW-0472">Membrane</keyword>
<feature type="transmembrane region" description="Helical" evidence="2">
    <location>
        <begin position="145"/>
        <end position="165"/>
    </location>
</feature>
<gene>
    <name evidence="3" type="ORF">AA957_09885</name>
</gene>
<feature type="transmembrane region" description="Helical" evidence="2">
    <location>
        <begin position="364"/>
        <end position="386"/>
    </location>
</feature>
<evidence type="ECO:0000256" key="2">
    <source>
        <dbReference type="SAM" id="Phobius"/>
    </source>
</evidence>
<feature type="transmembrane region" description="Helical" evidence="2">
    <location>
        <begin position="171"/>
        <end position="193"/>
    </location>
</feature>
<protein>
    <submittedName>
        <fullName evidence="3">Multidrug transporter</fullName>
    </submittedName>
</protein>
<dbReference type="GO" id="GO:0005886">
    <property type="term" value="C:plasma membrane"/>
    <property type="evidence" value="ECO:0007669"/>
    <property type="project" value="TreeGrafter"/>
</dbReference>
<dbReference type="EMBL" id="CP011507">
    <property type="protein sequence ID" value="AKS06411.1"/>
    <property type="molecule type" value="Genomic_DNA"/>
</dbReference>
<name>A0A0H5A685_9PSED</name>
<keyword evidence="2" id="KW-1133">Transmembrane helix</keyword>
<proteinExistence type="predicted"/>
<organism evidence="3 4">
    <name type="scientific">Pseudomonas trivialis</name>
    <dbReference type="NCBI Taxonomy" id="200450"/>
    <lineage>
        <taxon>Bacteria</taxon>
        <taxon>Pseudomonadati</taxon>
        <taxon>Pseudomonadota</taxon>
        <taxon>Gammaproteobacteria</taxon>
        <taxon>Pseudomonadales</taxon>
        <taxon>Pseudomonadaceae</taxon>
        <taxon>Pseudomonas</taxon>
    </lineage>
</organism>
<evidence type="ECO:0000313" key="3">
    <source>
        <dbReference type="EMBL" id="AKS06411.1"/>
    </source>
</evidence>
<feature type="transmembrane region" description="Helical" evidence="2">
    <location>
        <begin position="115"/>
        <end position="138"/>
    </location>
</feature>
<dbReference type="InterPro" id="IPR002528">
    <property type="entry name" value="MATE_fam"/>
</dbReference>
<feature type="transmembrane region" description="Helical" evidence="2">
    <location>
        <begin position="336"/>
        <end position="352"/>
    </location>
</feature>
<dbReference type="Pfam" id="PF01554">
    <property type="entry name" value="MatE"/>
    <property type="match status" value="1"/>
</dbReference>
<evidence type="ECO:0000256" key="1">
    <source>
        <dbReference type="ARBA" id="ARBA00022448"/>
    </source>
</evidence>
<evidence type="ECO:0000313" key="4">
    <source>
        <dbReference type="Proteomes" id="UP000036608"/>
    </source>
</evidence>
<dbReference type="RefSeq" id="WP_049710028.1">
    <property type="nucleotide sequence ID" value="NZ_CP011507.1"/>
</dbReference>
<dbReference type="GO" id="GO:0015297">
    <property type="term" value="F:antiporter activity"/>
    <property type="evidence" value="ECO:0007669"/>
    <property type="project" value="InterPro"/>
</dbReference>